<protein>
    <submittedName>
        <fullName evidence="2">Type III restriction enzyme, res subunit</fullName>
    </submittedName>
</protein>
<organism evidence="2 3">
    <name type="scientific">Gemella haemolysans</name>
    <dbReference type="NCBI Taxonomy" id="1379"/>
    <lineage>
        <taxon>Bacteria</taxon>
        <taxon>Bacillati</taxon>
        <taxon>Bacillota</taxon>
        <taxon>Bacilli</taxon>
        <taxon>Bacillales</taxon>
        <taxon>Gemellaceae</taxon>
        <taxon>Gemella</taxon>
    </lineage>
</organism>
<dbReference type="CDD" id="cd18785">
    <property type="entry name" value="SF2_C"/>
    <property type="match status" value="1"/>
</dbReference>
<name>A0A133ZS56_9BACL</name>
<evidence type="ECO:0000313" key="3">
    <source>
        <dbReference type="Proteomes" id="UP000070355"/>
    </source>
</evidence>
<sequence length="907" mass="106715">MTFLYEVYNNASEGGFKDFKNEIPEYISSNLRHPLRSYQKEAIGRYLYYKNDEKNRVLPEQILYNMATGSGKTLLMAAIILEKFKQGERNFIFFVNNSNILTKTRDNFLGGIGSSKYLFADKIVIDNQVVNIREVSDFSDSQKDSINLVFTTIQKLHTDLNTIRENRLSYEQFEDISIVLLADEAHHLNAGLNKGEKNDNDSWTATIENIQRLARKSSIFEFTATIDLENKDIAKKYEKSLIYKYDLKEFRLDKYSKDVLFHLVDSDIETRMLQAIIISQYRKKIALKHGINLKPLVMFKSQKTSENSGNIKLFNEMLNSITEDDIIKQKQLINIQNGKNSILQKAFNYFEKENISNNDLIEELKEEFRAERLIIIDGKTKTSETLQKLNTLEKTENEVRAIFAVNMLDEGWDVLNLFDIVRLYDTRDGKTTKNGFKPGATTNSEKQLIGRGARYYPFVIDSIDEKYTRKFDNNEANELRVIEQLHYHSANNPKYISELKQVLRESGIYDDMTLVERELKLKESFKKTRTYTDGVVWMNKRLSYSEYVQRQQQSLLDMIYIQKSYEVILPTQSIEDLEVFSEKDVNNGSPRVRINFRFKEITSNVVRHAINRNKNFTFNNLKKYFYGIASTEKFIEMLNDIDVTVESSYTNFRELTQDDKLYIVEEILRKIADGFIEVEDRYYGSDKFEPYPIKKMFSDKIIRKYTVNSSDDKETGISQKDKIETKYYENLDSIEWYAYDDNYGTSEEKLLVRALKEVMEDLRENWTDIYLLRNEKAVRIYSFETGQAFEPDFLMFANDKKHGNTSWQIFIEPKGGQFAGYSKEFYDGKEAWKEEFLNEITRRDEARTLVDNSRFRIVGLPFFNEKISKEVVKEKLREINKDTVYRIDNTYAERLVVEDDAKEDYEV</sequence>
<dbReference type="InterPro" id="IPR014001">
    <property type="entry name" value="Helicase_ATP-bd"/>
</dbReference>
<dbReference type="GO" id="GO:0005524">
    <property type="term" value="F:ATP binding"/>
    <property type="evidence" value="ECO:0007669"/>
    <property type="project" value="InterPro"/>
</dbReference>
<accession>A0A133ZS56</accession>
<dbReference type="AlphaFoldDB" id="A0A133ZS56"/>
<dbReference type="OrthoDB" id="9804145at2"/>
<dbReference type="PANTHER" id="PTHR47396">
    <property type="entry name" value="TYPE I RESTRICTION ENZYME ECOKI R PROTEIN"/>
    <property type="match status" value="1"/>
</dbReference>
<dbReference type="Pfam" id="PF04851">
    <property type="entry name" value="ResIII"/>
    <property type="match status" value="1"/>
</dbReference>
<dbReference type="GO" id="GO:0016787">
    <property type="term" value="F:hydrolase activity"/>
    <property type="evidence" value="ECO:0007669"/>
    <property type="project" value="InterPro"/>
</dbReference>
<dbReference type="Gene3D" id="3.40.50.300">
    <property type="entry name" value="P-loop containing nucleotide triphosphate hydrolases"/>
    <property type="match status" value="1"/>
</dbReference>
<dbReference type="STRING" id="1379.HMPREF3186_01484"/>
<dbReference type="InterPro" id="IPR027417">
    <property type="entry name" value="P-loop_NTPase"/>
</dbReference>
<dbReference type="RefSeq" id="WP_084812680.1">
    <property type="nucleotide sequence ID" value="NZ_KQ959982.1"/>
</dbReference>
<evidence type="ECO:0000313" key="2">
    <source>
        <dbReference type="EMBL" id="KXB58246.1"/>
    </source>
</evidence>
<dbReference type="SUPFAM" id="SSF52540">
    <property type="entry name" value="P-loop containing nucleoside triphosphate hydrolases"/>
    <property type="match status" value="2"/>
</dbReference>
<dbReference type="InterPro" id="IPR050742">
    <property type="entry name" value="Helicase_Restrict-Modif_Enz"/>
</dbReference>
<evidence type="ECO:0000259" key="1">
    <source>
        <dbReference type="SMART" id="SM00487"/>
    </source>
</evidence>
<reference evidence="3" key="1">
    <citation type="submission" date="2016-01" db="EMBL/GenBank/DDBJ databases">
        <authorList>
            <person name="Mitreva M."/>
            <person name="Pepin K.H."/>
            <person name="Mihindukulasuriya K.A."/>
            <person name="Fulton R."/>
            <person name="Fronick C."/>
            <person name="O'Laughlin M."/>
            <person name="Miner T."/>
            <person name="Herter B."/>
            <person name="Rosa B.A."/>
            <person name="Cordes M."/>
            <person name="Tomlinson C."/>
            <person name="Wollam A."/>
            <person name="Palsikar V.B."/>
            <person name="Mardis E.R."/>
            <person name="Wilson R.K."/>
        </authorList>
    </citation>
    <scope>NUCLEOTIDE SEQUENCE [LARGE SCALE GENOMIC DNA]</scope>
    <source>
        <strain evidence="3">DNF01167</strain>
    </source>
</reference>
<dbReference type="PATRIC" id="fig|1379.3.peg.1470"/>
<dbReference type="EMBL" id="LSDC01000101">
    <property type="protein sequence ID" value="KXB58246.1"/>
    <property type="molecule type" value="Genomic_DNA"/>
</dbReference>
<dbReference type="SMART" id="SM00487">
    <property type="entry name" value="DEXDc"/>
    <property type="match status" value="1"/>
</dbReference>
<comment type="caution">
    <text evidence="2">The sequence shown here is derived from an EMBL/GenBank/DDBJ whole genome shotgun (WGS) entry which is preliminary data.</text>
</comment>
<dbReference type="GO" id="GO:0003677">
    <property type="term" value="F:DNA binding"/>
    <property type="evidence" value="ECO:0007669"/>
    <property type="project" value="InterPro"/>
</dbReference>
<dbReference type="GO" id="GO:0005829">
    <property type="term" value="C:cytosol"/>
    <property type="evidence" value="ECO:0007669"/>
    <property type="project" value="TreeGrafter"/>
</dbReference>
<dbReference type="InterPro" id="IPR006935">
    <property type="entry name" value="Helicase/UvrB_N"/>
</dbReference>
<proteinExistence type="predicted"/>
<dbReference type="Proteomes" id="UP000070355">
    <property type="component" value="Unassembled WGS sequence"/>
</dbReference>
<gene>
    <name evidence="2" type="ORF">HMPREF3186_01484</name>
</gene>
<feature type="domain" description="Helicase ATP-binding" evidence="1">
    <location>
        <begin position="31"/>
        <end position="262"/>
    </location>
</feature>
<dbReference type="PANTHER" id="PTHR47396:SF1">
    <property type="entry name" value="ATP-DEPENDENT HELICASE IRC3-RELATED"/>
    <property type="match status" value="1"/>
</dbReference>